<keyword evidence="4" id="KW-1185">Reference proteome</keyword>
<protein>
    <submittedName>
        <fullName evidence="3">Putative PC-Esterase</fullName>
    </submittedName>
</protein>
<evidence type="ECO:0000313" key="4">
    <source>
        <dbReference type="Proteomes" id="UP000238479"/>
    </source>
</evidence>
<dbReference type="PANTHER" id="PTHR32285">
    <property type="entry name" value="PROTEIN TRICHOME BIREFRINGENCE-LIKE 9-RELATED"/>
    <property type="match status" value="1"/>
</dbReference>
<evidence type="ECO:0000313" key="3">
    <source>
        <dbReference type="EMBL" id="PRQ50281.1"/>
    </source>
</evidence>
<dbReference type="Gramene" id="PRQ50281">
    <property type="protein sequence ID" value="PRQ50281"/>
    <property type="gene ID" value="RchiOBHm_Chr2g0131471"/>
</dbReference>
<name>A0A2P6RV33_ROSCH</name>
<evidence type="ECO:0000259" key="2">
    <source>
        <dbReference type="Pfam" id="PF13839"/>
    </source>
</evidence>
<comment type="caution">
    <text evidence="3">The sequence shown here is derived from an EMBL/GenBank/DDBJ whole genome shotgun (WGS) entry which is preliminary data.</text>
</comment>
<sequence length="141" mass="15898">MNRMVAYEKALNTWKRWVESSVDTDKTKIFFQGVSPDHVNPREWGDDANSKSCLGETEPVKGTQYPGGSHPAEVVLERVLRKMSKPVHLLNITRLSQLRKDSHPSAYGFSGHRGMDCTHWCVPGVPDTWNQLLFAALFQGS</sequence>
<dbReference type="PANTHER" id="PTHR32285:SF149">
    <property type="entry name" value="TRICHOME BIREFRINGENCE-LIKE N-TERMINAL DOMAIN-CONTAINING PROTEIN"/>
    <property type="match status" value="1"/>
</dbReference>
<dbReference type="InterPro" id="IPR029962">
    <property type="entry name" value="TBL"/>
</dbReference>
<dbReference type="Pfam" id="PF13839">
    <property type="entry name" value="PC-Esterase"/>
    <property type="match status" value="1"/>
</dbReference>
<dbReference type="STRING" id="74649.A0A2P6RV33"/>
<dbReference type="Proteomes" id="UP000238479">
    <property type="component" value="Chromosome 2"/>
</dbReference>
<feature type="domain" description="Trichome birefringence-like C-terminal" evidence="2">
    <location>
        <begin position="1"/>
        <end position="135"/>
    </location>
</feature>
<evidence type="ECO:0000256" key="1">
    <source>
        <dbReference type="ARBA" id="ARBA00007727"/>
    </source>
</evidence>
<proteinExistence type="inferred from homology"/>
<accession>A0A2P6RV33</accession>
<organism evidence="3 4">
    <name type="scientific">Rosa chinensis</name>
    <name type="common">China rose</name>
    <dbReference type="NCBI Taxonomy" id="74649"/>
    <lineage>
        <taxon>Eukaryota</taxon>
        <taxon>Viridiplantae</taxon>
        <taxon>Streptophyta</taxon>
        <taxon>Embryophyta</taxon>
        <taxon>Tracheophyta</taxon>
        <taxon>Spermatophyta</taxon>
        <taxon>Magnoliopsida</taxon>
        <taxon>eudicotyledons</taxon>
        <taxon>Gunneridae</taxon>
        <taxon>Pentapetalae</taxon>
        <taxon>rosids</taxon>
        <taxon>fabids</taxon>
        <taxon>Rosales</taxon>
        <taxon>Rosaceae</taxon>
        <taxon>Rosoideae</taxon>
        <taxon>Rosoideae incertae sedis</taxon>
        <taxon>Rosa</taxon>
    </lineage>
</organism>
<comment type="similarity">
    <text evidence="1">Belongs to the PC-esterase family. TBL subfamily.</text>
</comment>
<gene>
    <name evidence="3" type="ORF">RchiOBHm_Chr2g0131471</name>
</gene>
<dbReference type="OMA" id="ASHAANC"/>
<reference evidence="3 4" key="1">
    <citation type="journal article" date="2018" name="Nat. Genet.">
        <title>The Rosa genome provides new insights in the design of modern roses.</title>
        <authorList>
            <person name="Bendahmane M."/>
        </authorList>
    </citation>
    <scope>NUCLEOTIDE SEQUENCE [LARGE SCALE GENOMIC DNA]</scope>
    <source>
        <strain evidence="4">cv. Old Blush</strain>
    </source>
</reference>
<dbReference type="InterPro" id="IPR026057">
    <property type="entry name" value="TBL_C"/>
</dbReference>
<dbReference type="EMBL" id="PDCK01000040">
    <property type="protein sequence ID" value="PRQ50281.1"/>
    <property type="molecule type" value="Genomic_DNA"/>
</dbReference>
<dbReference type="GO" id="GO:0016413">
    <property type="term" value="F:O-acetyltransferase activity"/>
    <property type="evidence" value="ECO:0007669"/>
    <property type="project" value="InterPro"/>
</dbReference>
<dbReference type="GO" id="GO:0005794">
    <property type="term" value="C:Golgi apparatus"/>
    <property type="evidence" value="ECO:0007669"/>
    <property type="project" value="TreeGrafter"/>
</dbReference>
<dbReference type="AlphaFoldDB" id="A0A2P6RV33"/>